<dbReference type="STRING" id="307972.A0A2G8KJZ6"/>
<name>A0A2G8KJZ6_STIJA</name>
<accession>A0A2G8KJZ6</accession>
<evidence type="ECO:0000259" key="6">
    <source>
        <dbReference type="Pfam" id="PF14740"/>
    </source>
</evidence>
<dbReference type="Proteomes" id="UP000230750">
    <property type="component" value="Unassembled WGS sequence"/>
</dbReference>
<evidence type="ECO:0000256" key="2">
    <source>
        <dbReference type="ARBA" id="ARBA00022490"/>
    </source>
</evidence>
<dbReference type="Pfam" id="PF14740">
    <property type="entry name" value="DUF4471"/>
    <property type="match status" value="1"/>
</dbReference>
<comment type="caution">
    <text evidence="7">The sequence shown here is derived from an EMBL/GenBank/DDBJ whole genome shotgun (WGS) entry which is preliminary data.</text>
</comment>
<dbReference type="InterPro" id="IPR028235">
    <property type="entry name" value="DNAAF3_C"/>
</dbReference>
<dbReference type="OrthoDB" id="538817at2759"/>
<feature type="domain" description="DUF4470" evidence="5">
    <location>
        <begin position="27"/>
        <end position="117"/>
    </location>
</feature>
<protein>
    <submittedName>
        <fullName evidence="7">Putative dynein assembly factor 3, axonemal-like</fullName>
    </submittedName>
</protein>
<evidence type="ECO:0000256" key="4">
    <source>
        <dbReference type="ARBA" id="ARBA00024190"/>
    </source>
</evidence>
<dbReference type="GO" id="GO:0070286">
    <property type="term" value="P:axonemal dynein complex assembly"/>
    <property type="evidence" value="ECO:0007669"/>
    <property type="project" value="InterPro"/>
</dbReference>
<comment type="similarity">
    <text evidence="1">Belongs to the DNAAF3 family.</text>
</comment>
<dbReference type="AlphaFoldDB" id="A0A2G8KJZ6"/>
<feature type="domain" description="Dynein assembly factor 3 C-terminal" evidence="6">
    <location>
        <begin position="149"/>
        <end position="316"/>
    </location>
</feature>
<evidence type="ECO:0000256" key="3">
    <source>
        <dbReference type="ARBA" id="ARBA00022794"/>
    </source>
</evidence>
<evidence type="ECO:0000259" key="5">
    <source>
        <dbReference type="Pfam" id="PF14737"/>
    </source>
</evidence>
<dbReference type="PANTHER" id="PTHR22118">
    <property type="entry name" value="DYNEIN ASSEMBLY FACTOR 3, AXONEMAL"/>
    <property type="match status" value="1"/>
</dbReference>
<dbReference type="GO" id="GO:0044458">
    <property type="term" value="P:motile cilium assembly"/>
    <property type="evidence" value="ECO:0007669"/>
    <property type="project" value="TreeGrafter"/>
</dbReference>
<keyword evidence="8" id="KW-1185">Reference proteome</keyword>
<evidence type="ECO:0000256" key="1">
    <source>
        <dbReference type="ARBA" id="ARBA00010449"/>
    </source>
</evidence>
<dbReference type="PANTHER" id="PTHR22118:SF14">
    <property type="entry name" value="DYNEIN AXONEMAL ASSEMBLY FACTOR 3"/>
    <property type="match status" value="1"/>
</dbReference>
<proteinExistence type="inferred from homology"/>
<evidence type="ECO:0000313" key="7">
    <source>
        <dbReference type="EMBL" id="PIK48326.1"/>
    </source>
</evidence>
<dbReference type="InterPro" id="IPR027974">
    <property type="entry name" value="DUF4470"/>
</dbReference>
<evidence type="ECO:0000313" key="8">
    <source>
        <dbReference type="Proteomes" id="UP000230750"/>
    </source>
</evidence>
<keyword evidence="2" id="KW-0963">Cytoplasm</keyword>
<dbReference type="EMBL" id="MRZV01000528">
    <property type="protein sequence ID" value="PIK48326.1"/>
    <property type="molecule type" value="Genomic_DNA"/>
</dbReference>
<gene>
    <name evidence="7" type="ORF">BSL78_14810</name>
</gene>
<keyword evidence="3" id="KW-0970">Cilium biogenesis/degradation</keyword>
<comment type="subcellular location">
    <subcellularLocation>
        <location evidence="4">Dynein axonemal particle</location>
    </subcellularLocation>
</comment>
<dbReference type="Pfam" id="PF14737">
    <property type="entry name" value="DUF4470"/>
    <property type="match status" value="1"/>
</dbReference>
<dbReference type="GO" id="GO:0120293">
    <property type="term" value="C:dynein axonemal particle"/>
    <property type="evidence" value="ECO:0007669"/>
    <property type="project" value="UniProtKB-SubCell"/>
</dbReference>
<organism evidence="7 8">
    <name type="scientific">Stichopus japonicus</name>
    <name type="common">Sea cucumber</name>
    <dbReference type="NCBI Taxonomy" id="307972"/>
    <lineage>
        <taxon>Eukaryota</taxon>
        <taxon>Metazoa</taxon>
        <taxon>Echinodermata</taxon>
        <taxon>Eleutherozoa</taxon>
        <taxon>Echinozoa</taxon>
        <taxon>Holothuroidea</taxon>
        <taxon>Aspidochirotacea</taxon>
        <taxon>Aspidochirotida</taxon>
        <taxon>Stichopodidae</taxon>
        <taxon>Apostichopus</taxon>
    </lineage>
</organism>
<reference evidence="7 8" key="1">
    <citation type="journal article" date="2017" name="PLoS Biol.">
        <title>The sea cucumber genome provides insights into morphological evolution and visceral regeneration.</title>
        <authorList>
            <person name="Zhang X."/>
            <person name="Sun L."/>
            <person name="Yuan J."/>
            <person name="Sun Y."/>
            <person name="Gao Y."/>
            <person name="Zhang L."/>
            <person name="Li S."/>
            <person name="Dai H."/>
            <person name="Hamel J.F."/>
            <person name="Liu C."/>
            <person name="Yu Y."/>
            <person name="Liu S."/>
            <person name="Lin W."/>
            <person name="Guo K."/>
            <person name="Jin S."/>
            <person name="Xu P."/>
            <person name="Storey K.B."/>
            <person name="Huan P."/>
            <person name="Zhang T."/>
            <person name="Zhou Y."/>
            <person name="Zhang J."/>
            <person name="Lin C."/>
            <person name="Li X."/>
            <person name="Xing L."/>
            <person name="Huo D."/>
            <person name="Sun M."/>
            <person name="Wang L."/>
            <person name="Mercier A."/>
            <person name="Li F."/>
            <person name="Yang H."/>
            <person name="Xiang J."/>
        </authorList>
    </citation>
    <scope>NUCLEOTIDE SEQUENCE [LARGE SCALE GENOMIC DNA]</scope>
    <source>
        <strain evidence="7">Shaxun</strain>
        <tissue evidence="7">Muscle</tissue>
    </source>
</reference>
<sequence>MVDAYGAVNWWGFTPYEALRNGDIVTETASLDLEDQERSSNFNFLLVGGGDCRHILKAISQAWKEPNKQFNFYIIENNLEILARHMLLLHLVLEAPENVGLQEKTETFLEIFGNSLIREQTNDYIANRATHFIKMVTDLDYLADVFPLFDLSALKFKERDHLEAIFKFWRNPDKTSFDVSKAWDNRLRAHLKTRYDSRVGAFDWDYNMKLIERGGDVIHKIEYSRWRNSGVAFEMREGSYIVPNKTLASGLILQNGMSKSPAVNLGFRCRLRVGGDRVAKRGYWGDIIGSPYLAFGIESENKDLFKKSNGVYTKVQYVVRVSLVSCH</sequence>
<dbReference type="InterPro" id="IPR039304">
    <property type="entry name" value="DNAAF3"/>
</dbReference>